<dbReference type="GO" id="GO:0016787">
    <property type="term" value="F:hydrolase activity"/>
    <property type="evidence" value="ECO:0007669"/>
    <property type="project" value="UniProtKB-KW"/>
</dbReference>
<keyword evidence="7" id="KW-1185">Reference proteome</keyword>
<dbReference type="PROSITE" id="PS50072">
    <property type="entry name" value="CSA_PPIASE_2"/>
    <property type="match status" value="1"/>
</dbReference>
<dbReference type="EMBL" id="LT608328">
    <property type="protein sequence ID" value="SCM55114.1"/>
    <property type="molecule type" value="Genomic_DNA"/>
</dbReference>
<dbReference type="SUPFAM" id="SSF50891">
    <property type="entry name" value="Cyclophilin-like"/>
    <property type="match status" value="2"/>
</dbReference>
<organism evidence="6 7">
    <name type="scientific">Petrimonas mucosa</name>
    <dbReference type="NCBI Taxonomy" id="1642646"/>
    <lineage>
        <taxon>Bacteria</taxon>
        <taxon>Pseudomonadati</taxon>
        <taxon>Bacteroidota</taxon>
        <taxon>Bacteroidia</taxon>
        <taxon>Bacteroidales</taxon>
        <taxon>Dysgonomonadaceae</taxon>
        <taxon>Petrimonas</taxon>
    </lineage>
</organism>
<evidence type="ECO:0000256" key="1">
    <source>
        <dbReference type="ARBA" id="ARBA00007365"/>
    </source>
</evidence>
<dbReference type="CDD" id="cd00317">
    <property type="entry name" value="cyclophilin"/>
    <property type="match status" value="1"/>
</dbReference>
<dbReference type="KEGG" id="pmuc:ING2E5A_0026"/>
<dbReference type="PANTHER" id="PTHR45625">
    <property type="entry name" value="PEPTIDYL-PROLYL CIS-TRANS ISOMERASE-RELATED"/>
    <property type="match status" value="1"/>
</dbReference>
<evidence type="ECO:0000256" key="2">
    <source>
        <dbReference type="ARBA" id="ARBA00023110"/>
    </source>
</evidence>
<accession>A0A1G4G2W8</accession>
<dbReference type="RefSeq" id="WP_071135663.1">
    <property type="nucleotide sequence ID" value="NZ_DUQN01000076.1"/>
</dbReference>
<dbReference type="InterPro" id="IPR002130">
    <property type="entry name" value="Cyclophilin-type_PPIase_dom"/>
</dbReference>
<dbReference type="PANTHER" id="PTHR45625:SF4">
    <property type="entry name" value="PEPTIDYLPROLYL ISOMERASE DOMAIN AND WD REPEAT-CONTAINING PROTEIN 1"/>
    <property type="match status" value="1"/>
</dbReference>
<keyword evidence="2 4" id="KW-0697">Rotamase</keyword>
<dbReference type="PROSITE" id="PS00170">
    <property type="entry name" value="CSA_PPIASE_1"/>
    <property type="match status" value="1"/>
</dbReference>
<dbReference type="AlphaFoldDB" id="A0A1G4G2W8"/>
<name>A0A1G4G2W8_9BACT</name>
<evidence type="ECO:0000256" key="4">
    <source>
        <dbReference type="RuleBase" id="RU363019"/>
    </source>
</evidence>
<dbReference type="InterPro" id="IPR029000">
    <property type="entry name" value="Cyclophilin-like_dom_sf"/>
</dbReference>
<dbReference type="Gene3D" id="2.40.100.10">
    <property type="entry name" value="Cyclophilin-like"/>
    <property type="match status" value="2"/>
</dbReference>
<comment type="function">
    <text evidence="4">PPIases accelerate the folding of proteins. It catalyzes the cis-trans isomerization of proline imidic peptide bonds in oligopeptides.</text>
</comment>
<dbReference type="InterPro" id="IPR044666">
    <property type="entry name" value="Cyclophilin_A-like"/>
</dbReference>
<evidence type="ECO:0000259" key="5">
    <source>
        <dbReference type="PROSITE" id="PS50072"/>
    </source>
</evidence>
<dbReference type="InterPro" id="IPR020892">
    <property type="entry name" value="Cyclophilin-type_PPIase_CS"/>
</dbReference>
<dbReference type="Proteomes" id="UP000178485">
    <property type="component" value="Chromosome i"/>
</dbReference>
<keyword evidence="6" id="KW-0378">Hydrolase</keyword>
<dbReference type="Pfam" id="PF00160">
    <property type="entry name" value="Pro_isomerase"/>
    <property type="match status" value="2"/>
</dbReference>
<keyword evidence="4" id="KW-0732">Signal</keyword>
<reference evidence="6 7" key="1">
    <citation type="submission" date="2016-08" db="EMBL/GenBank/DDBJ databases">
        <authorList>
            <person name="Seilhamer J.J."/>
        </authorList>
    </citation>
    <scope>NUCLEOTIDE SEQUENCE [LARGE SCALE GENOMIC DNA]</scope>
    <source>
        <strain evidence="6">ING2-E5A</strain>
    </source>
</reference>
<sequence>MKKSLIFTLMLTFSLFVNGQTQYPVIVIETNFGTMKAILYDDTPNHSAHFLKLVKQGYFNGTLFHRVVKEFMIQGGAQDSRNAPAGAQIGGGRTDMDILPEFRPHHFHKKGAIAAPRRGDDENPQKRSDASQFYVVHGKIYSPGRLDSMEMAVNVPIKNRIIRDHYLPHKDELARLKSVDASAFNALLDSVLHVVDSLYEAAPGKLTLPAEMKEAYSTIGGAHHLDGEYTVFGEVIEGLDVIDKIAALPVDANSRPRSDAKIVKIYVE</sequence>
<comment type="catalytic activity">
    <reaction evidence="4">
        <text>[protein]-peptidylproline (omega=180) = [protein]-peptidylproline (omega=0)</text>
        <dbReference type="Rhea" id="RHEA:16237"/>
        <dbReference type="Rhea" id="RHEA-COMP:10747"/>
        <dbReference type="Rhea" id="RHEA-COMP:10748"/>
        <dbReference type="ChEBI" id="CHEBI:83833"/>
        <dbReference type="ChEBI" id="CHEBI:83834"/>
        <dbReference type="EC" id="5.2.1.8"/>
    </reaction>
</comment>
<comment type="similarity">
    <text evidence="1 4">Belongs to the cyclophilin-type PPIase family.</text>
</comment>
<proteinExistence type="inferred from homology"/>
<dbReference type="EC" id="5.2.1.8" evidence="4"/>
<keyword evidence="3 4" id="KW-0413">Isomerase</keyword>
<feature type="domain" description="PPIase cyclophilin-type" evidence="5">
    <location>
        <begin position="22"/>
        <end position="267"/>
    </location>
</feature>
<dbReference type="GO" id="GO:0003755">
    <property type="term" value="F:peptidyl-prolyl cis-trans isomerase activity"/>
    <property type="evidence" value="ECO:0007669"/>
    <property type="project" value="UniProtKB-UniRule"/>
</dbReference>
<dbReference type="STRING" id="1642646.ING2E5A_0026"/>
<evidence type="ECO:0000313" key="6">
    <source>
        <dbReference type="EMBL" id="SCM55114.1"/>
    </source>
</evidence>
<evidence type="ECO:0000256" key="3">
    <source>
        <dbReference type="ARBA" id="ARBA00023235"/>
    </source>
</evidence>
<protein>
    <recommendedName>
        <fullName evidence="4">Peptidyl-prolyl cis-trans isomerase</fullName>
        <shortName evidence="4">PPIase</shortName>
        <ecNumber evidence="4">5.2.1.8</ecNumber>
    </recommendedName>
</protein>
<dbReference type="GO" id="GO:0006457">
    <property type="term" value="P:protein folding"/>
    <property type="evidence" value="ECO:0007669"/>
    <property type="project" value="InterPro"/>
</dbReference>
<feature type="signal peptide" evidence="4">
    <location>
        <begin position="1"/>
        <end position="19"/>
    </location>
</feature>
<feature type="chain" id="PRO_5009364100" description="Peptidyl-prolyl cis-trans isomerase" evidence="4">
    <location>
        <begin position="20"/>
        <end position="268"/>
    </location>
</feature>
<gene>
    <name evidence="6" type="ORF">ING2E5A_0026</name>
</gene>
<dbReference type="PRINTS" id="PR00153">
    <property type="entry name" value="CSAPPISMRASE"/>
</dbReference>
<evidence type="ECO:0000313" key="7">
    <source>
        <dbReference type="Proteomes" id="UP000178485"/>
    </source>
</evidence>